<dbReference type="PANTHER" id="PTHR48019">
    <property type="entry name" value="SERUM RESPONSE FACTOR HOMOLOG"/>
    <property type="match status" value="1"/>
</dbReference>
<dbReference type="PRINTS" id="PR00404">
    <property type="entry name" value="MADSDOMAIN"/>
</dbReference>
<sequence length="187" mass="21249">MKAFRDSGHEVEGNKSSSSSSSSNFISISPFSSSISRICGCEATLFKTSVTESMLLLPHQITSRRLLQGQGSFMFYGFKAIDVQIELVHSFHLFGDAFNEGLYEEHARLRGKIEIKKIENNTNRQRRNGIFKKAHELTVLCDAKVSLIMFSNTGKFHEYISPSTTYLNLHRTKNMYDLYQTTLGFDL</sequence>
<evidence type="ECO:0000256" key="4">
    <source>
        <dbReference type="ARBA" id="ARBA00023163"/>
    </source>
</evidence>
<gene>
    <name evidence="8" type="ORF">LSAT_V11C600298950</name>
</gene>
<name>A0A9R1X8H5_LACSA</name>
<comment type="caution">
    <text evidence="8">The sequence shown here is derived from an EMBL/GenBank/DDBJ whole genome shotgun (WGS) entry which is preliminary data.</text>
</comment>
<dbReference type="InterPro" id="IPR002100">
    <property type="entry name" value="TF_MADSbox"/>
</dbReference>
<proteinExistence type="predicted"/>
<feature type="compositionally biased region" description="Basic and acidic residues" evidence="6">
    <location>
        <begin position="1"/>
        <end position="13"/>
    </location>
</feature>
<dbReference type="GO" id="GO:0046983">
    <property type="term" value="F:protein dimerization activity"/>
    <property type="evidence" value="ECO:0007669"/>
    <property type="project" value="InterPro"/>
</dbReference>
<reference evidence="8 9" key="1">
    <citation type="journal article" date="2017" name="Nat. Commun.">
        <title>Genome assembly with in vitro proximity ligation data and whole-genome triplication in lettuce.</title>
        <authorList>
            <person name="Reyes-Chin-Wo S."/>
            <person name="Wang Z."/>
            <person name="Yang X."/>
            <person name="Kozik A."/>
            <person name="Arikit S."/>
            <person name="Song C."/>
            <person name="Xia L."/>
            <person name="Froenicke L."/>
            <person name="Lavelle D.O."/>
            <person name="Truco M.J."/>
            <person name="Xia R."/>
            <person name="Zhu S."/>
            <person name="Xu C."/>
            <person name="Xu H."/>
            <person name="Xu X."/>
            <person name="Cox K."/>
            <person name="Korf I."/>
            <person name="Meyers B.C."/>
            <person name="Michelmore R.W."/>
        </authorList>
    </citation>
    <scope>NUCLEOTIDE SEQUENCE [LARGE SCALE GENOMIC DNA]</scope>
    <source>
        <strain evidence="9">cv. Salinas</strain>
        <tissue evidence="8">Seedlings</tissue>
    </source>
</reference>
<keyword evidence="9" id="KW-1185">Reference proteome</keyword>
<dbReference type="GO" id="GO:0005634">
    <property type="term" value="C:nucleus"/>
    <property type="evidence" value="ECO:0007669"/>
    <property type="project" value="UniProtKB-SubCell"/>
</dbReference>
<evidence type="ECO:0000256" key="2">
    <source>
        <dbReference type="ARBA" id="ARBA00023015"/>
    </source>
</evidence>
<keyword evidence="4" id="KW-0804">Transcription</keyword>
<evidence type="ECO:0000256" key="5">
    <source>
        <dbReference type="ARBA" id="ARBA00023242"/>
    </source>
</evidence>
<dbReference type="AlphaFoldDB" id="A0A9R1X8H5"/>
<organism evidence="8 9">
    <name type="scientific">Lactuca sativa</name>
    <name type="common">Garden lettuce</name>
    <dbReference type="NCBI Taxonomy" id="4236"/>
    <lineage>
        <taxon>Eukaryota</taxon>
        <taxon>Viridiplantae</taxon>
        <taxon>Streptophyta</taxon>
        <taxon>Embryophyta</taxon>
        <taxon>Tracheophyta</taxon>
        <taxon>Spermatophyta</taxon>
        <taxon>Magnoliopsida</taxon>
        <taxon>eudicotyledons</taxon>
        <taxon>Gunneridae</taxon>
        <taxon>Pentapetalae</taxon>
        <taxon>asterids</taxon>
        <taxon>campanulids</taxon>
        <taxon>Asterales</taxon>
        <taxon>Asteraceae</taxon>
        <taxon>Cichorioideae</taxon>
        <taxon>Cichorieae</taxon>
        <taxon>Lactucinae</taxon>
        <taxon>Lactuca</taxon>
    </lineage>
</organism>
<evidence type="ECO:0000259" key="7">
    <source>
        <dbReference type="PROSITE" id="PS50066"/>
    </source>
</evidence>
<evidence type="ECO:0000256" key="6">
    <source>
        <dbReference type="SAM" id="MobiDB-lite"/>
    </source>
</evidence>
<keyword evidence="5" id="KW-0539">Nucleus</keyword>
<dbReference type="EMBL" id="NBSK02000006">
    <property type="protein sequence ID" value="KAJ0201424.1"/>
    <property type="molecule type" value="Genomic_DNA"/>
</dbReference>
<accession>A0A9R1X8H5</accession>
<dbReference type="PROSITE" id="PS50066">
    <property type="entry name" value="MADS_BOX_2"/>
    <property type="match status" value="1"/>
</dbReference>
<keyword evidence="3" id="KW-0238">DNA-binding</keyword>
<feature type="region of interest" description="Disordered" evidence="6">
    <location>
        <begin position="1"/>
        <end position="24"/>
    </location>
</feature>
<comment type="subcellular location">
    <subcellularLocation>
        <location evidence="1">Nucleus</location>
    </subcellularLocation>
</comment>
<feature type="domain" description="MADS-box" evidence="7">
    <location>
        <begin position="108"/>
        <end position="163"/>
    </location>
</feature>
<dbReference type="InterPro" id="IPR033896">
    <property type="entry name" value="MEF2-like_N"/>
</dbReference>
<dbReference type="GO" id="GO:0000977">
    <property type="term" value="F:RNA polymerase II transcription regulatory region sequence-specific DNA binding"/>
    <property type="evidence" value="ECO:0007669"/>
    <property type="project" value="InterPro"/>
</dbReference>
<keyword evidence="2" id="KW-0805">Transcription regulation</keyword>
<dbReference type="InterPro" id="IPR050142">
    <property type="entry name" value="MADS-box/MEF2_TF"/>
</dbReference>
<dbReference type="Pfam" id="PF00319">
    <property type="entry name" value="SRF-TF"/>
    <property type="match status" value="1"/>
</dbReference>
<dbReference type="SMART" id="SM00432">
    <property type="entry name" value="MADS"/>
    <property type="match status" value="1"/>
</dbReference>
<evidence type="ECO:0000313" key="8">
    <source>
        <dbReference type="EMBL" id="KAJ0201424.1"/>
    </source>
</evidence>
<evidence type="ECO:0000313" key="9">
    <source>
        <dbReference type="Proteomes" id="UP000235145"/>
    </source>
</evidence>
<evidence type="ECO:0000256" key="3">
    <source>
        <dbReference type="ARBA" id="ARBA00023125"/>
    </source>
</evidence>
<dbReference type="GO" id="GO:0045944">
    <property type="term" value="P:positive regulation of transcription by RNA polymerase II"/>
    <property type="evidence" value="ECO:0007669"/>
    <property type="project" value="InterPro"/>
</dbReference>
<dbReference type="CDD" id="cd00265">
    <property type="entry name" value="MADS_MEF2_like"/>
    <property type="match status" value="1"/>
</dbReference>
<dbReference type="InterPro" id="IPR036879">
    <property type="entry name" value="TF_MADSbox_sf"/>
</dbReference>
<dbReference type="SUPFAM" id="SSF55455">
    <property type="entry name" value="SRF-like"/>
    <property type="match status" value="1"/>
</dbReference>
<protein>
    <recommendedName>
        <fullName evidence="7">MADS-box domain-containing protein</fullName>
    </recommendedName>
</protein>
<evidence type="ECO:0000256" key="1">
    <source>
        <dbReference type="ARBA" id="ARBA00004123"/>
    </source>
</evidence>
<dbReference type="Proteomes" id="UP000235145">
    <property type="component" value="Unassembled WGS sequence"/>
</dbReference>
<dbReference type="Gene3D" id="3.40.1810.10">
    <property type="entry name" value="Transcription factor, MADS-box"/>
    <property type="match status" value="1"/>
</dbReference>